<evidence type="ECO:0000259" key="4">
    <source>
        <dbReference type="Pfam" id="PF03441"/>
    </source>
</evidence>
<dbReference type="InterPro" id="IPR036134">
    <property type="entry name" value="Crypto/Photolyase_FAD-like_sf"/>
</dbReference>
<accession>A0AA91C0N2</accession>
<dbReference type="Gene3D" id="1.25.40.80">
    <property type="match status" value="1"/>
</dbReference>
<dbReference type="GO" id="GO:0071949">
    <property type="term" value="F:FAD binding"/>
    <property type="evidence" value="ECO:0007669"/>
    <property type="project" value="TreeGrafter"/>
</dbReference>
<keyword evidence="1 3" id="KW-0285">Flavoprotein</keyword>
<dbReference type="SUPFAM" id="SSF48173">
    <property type="entry name" value="Cryptochrome/photolyase FAD-binding domain"/>
    <property type="match status" value="1"/>
</dbReference>
<dbReference type="Pfam" id="PF03441">
    <property type="entry name" value="FAD_binding_7"/>
    <property type="match status" value="1"/>
</dbReference>
<gene>
    <name evidence="5" type="ORF">GS634_19150</name>
</gene>
<feature type="domain" description="Cryptochrome/DNA photolyase FAD-binding" evidence="4">
    <location>
        <begin position="88"/>
        <end position="215"/>
    </location>
</feature>
<feature type="binding site" evidence="3">
    <location>
        <begin position="192"/>
        <end position="194"/>
    </location>
    <ligand>
        <name>FAD</name>
        <dbReference type="ChEBI" id="CHEBI:57692"/>
    </ligand>
</feature>
<organism evidence="5 6">
    <name type="scientific">Ruegeria atlantica</name>
    <dbReference type="NCBI Taxonomy" id="81569"/>
    <lineage>
        <taxon>Bacteria</taxon>
        <taxon>Pseudomonadati</taxon>
        <taxon>Pseudomonadota</taxon>
        <taxon>Alphaproteobacteria</taxon>
        <taxon>Rhodobacterales</taxon>
        <taxon>Roseobacteraceae</taxon>
        <taxon>Ruegeria</taxon>
    </lineage>
</organism>
<evidence type="ECO:0000313" key="5">
    <source>
        <dbReference type="EMBL" id="NOE20246.1"/>
    </source>
</evidence>
<dbReference type="GO" id="GO:0043153">
    <property type="term" value="P:entrainment of circadian clock by photoperiod"/>
    <property type="evidence" value="ECO:0007669"/>
    <property type="project" value="TreeGrafter"/>
</dbReference>
<dbReference type="PANTHER" id="PTHR11455:SF18">
    <property type="entry name" value="SI:CH1073-390K14.1"/>
    <property type="match status" value="1"/>
</dbReference>
<dbReference type="GO" id="GO:0003904">
    <property type="term" value="F:deoxyribodipyrimidine photo-lyase activity"/>
    <property type="evidence" value="ECO:0007669"/>
    <property type="project" value="TreeGrafter"/>
</dbReference>
<feature type="binding site" evidence="3">
    <location>
        <begin position="91"/>
        <end position="98"/>
    </location>
    <ligand>
        <name>FAD</name>
        <dbReference type="ChEBI" id="CHEBI:57692"/>
    </ligand>
</feature>
<reference evidence="5" key="1">
    <citation type="submission" date="2019-12" db="EMBL/GenBank/DDBJ databases">
        <title>Ruegeria JWLKs population differentiation of coral mucus and skeleton niches.</title>
        <authorList>
            <person name="Luo D."/>
        </authorList>
    </citation>
    <scope>NUCLEOTIDE SEQUENCE</scope>
    <source>
        <strain evidence="5">HKCCD6181</strain>
    </source>
</reference>
<dbReference type="GO" id="GO:0005737">
    <property type="term" value="C:cytoplasm"/>
    <property type="evidence" value="ECO:0007669"/>
    <property type="project" value="TreeGrafter"/>
</dbReference>
<dbReference type="InterPro" id="IPR005101">
    <property type="entry name" value="Cryptochr/Photolyase_FAD-bd"/>
</dbReference>
<evidence type="ECO:0000313" key="6">
    <source>
        <dbReference type="Proteomes" id="UP000597886"/>
    </source>
</evidence>
<comment type="caution">
    <text evidence="5">The sequence shown here is derived from an EMBL/GenBank/DDBJ whole genome shotgun (WGS) entry which is preliminary data.</text>
</comment>
<sequence length="414" mass="46688">MIEMFSELDEAKETFDFKPTRTNGLIRLTQFVGRTGRHYASARNYDFGTERRSNVSGLSPWLRHRLITEKEVLATVLASHNFNAAEKFVQEVFWRTYFKGWLEQRPSVWSLYQRDLLSACERLRDDEGLKARFNDAVNGNTGIDCFDDWARELVATGYLHNHARMWFASIWIFSLRLPWQLGADFFLRHLLDGDPASNTLSWRWVGGLHTKGKIYLARPDNIAKYTEGRFQPKGLAKFAEPLTEPVDHPLVPLSSPHMHSDSPYLLLLTEDDLSAHQLMPTPPVAAIGLLATRGRSPNPLGDVVQDFAKGAMSSALEPHGKLGQSTEDWCGTLIEAARNAGVTTIATAYAPVGPTRSRLDRAEPVLRDAGLSLNRIIRPYDAITWPHAKAGFFGLRKKIPSLLRQLNLATQQRP</sequence>
<dbReference type="GO" id="GO:0003677">
    <property type="term" value="F:DNA binding"/>
    <property type="evidence" value="ECO:0007669"/>
    <property type="project" value="TreeGrafter"/>
</dbReference>
<evidence type="ECO:0000256" key="1">
    <source>
        <dbReference type="ARBA" id="ARBA00022630"/>
    </source>
</evidence>
<dbReference type="RefSeq" id="WP_171331613.1">
    <property type="nucleotide sequence ID" value="NZ_WVRA01000009.1"/>
</dbReference>
<evidence type="ECO:0000256" key="3">
    <source>
        <dbReference type="PIRSR" id="PIRSR602081-1"/>
    </source>
</evidence>
<keyword evidence="2 3" id="KW-0274">FAD</keyword>
<protein>
    <submittedName>
        <fullName evidence="5">DNA photolyase</fullName>
    </submittedName>
</protein>
<name>A0AA91C0N2_9RHOB</name>
<comment type="cofactor">
    <cofactor evidence="3">
        <name>FAD</name>
        <dbReference type="ChEBI" id="CHEBI:57692"/>
    </cofactor>
    <text evidence="3">Binds 1 FAD per subunit.</text>
</comment>
<dbReference type="Gene3D" id="1.10.579.10">
    <property type="entry name" value="DNA Cyclobutane Dipyrimidine Photolyase, subunit A, domain 3"/>
    <property type="match status" value="1"/>
</dbReference>
<feature type="binding site" evidence="3">
    <location>
        <position position="39"/>
    </location>
    <ligand>
        <name>FAD</name>
        <dbReference type="ChEBI" id="CHEBI:57692"/>
    </ligand>
</feature>
<feature type="binding site" evidence="3">
    <location>
        <position position="88"/>
    </location>
    <ligand>
        <name>FAD</name>
        <dbReference type="ChEBI" id="CHEBI:57692"/>
    </ligand>
</feature>
<dbReference type="GO" id="GO:0032922">
    <property type="term" value="P:circadian regulation of gene expression"/>
    <property type="evidence" value="ECO:0007669"/>
    <property type="project" value="TreeGrafter"/>
</dbReference>
<evidence type="ECO:0000256" key="2">
    <source>
        <dbReference type="ARBA" id="ARBA00022827"/>
    </source>
</evidence>
<dbReference type="PANTHER" id="PTHR11455">
    <property type="entry name" value="CRYPTOCHROME"/>
    <property type="match status" value="1"/>
</dbReference>
<dbReference type="EMBL" id="WVRA01000009">
    <property type="protein sequence ID" value="NOE20246.1"/>
    <property type="molecule type" value="Genomic_DNA"/>
</dbReference>
<dbReference type="AlphaFoldDB" id="A0AA91C0N2"/>
<dbReference type="Proteomes" id="UP000597886">
    <property type="component" value="Unassembled WGS sequence"/>
</dbReference>
<dbReference type="InterPro" id="IPR002081">
    <property type="entry name" value="Cryptochrome/DNA_photolyase_1"/>
</dbReference>
<proteinExistence type="predicted"/>